<keyword evidence="2" id="KW-1185">Reference proteome</keyword>
<gene>
    <name evidence="1" type="ORF">SAMN05216233_120103</name>
</gene>
<protein>
    <submittedName>
        <fullName evidence="1">Uncharacterized protein</fullName>
    </submittedName>
</protein>
<dbReference type="Proteomes" id="UP000198870">
    <property type="component" value="Unassembled WGS sequence"/>
</dbReference>
<name>A0A1G5ILE3_9BACT</name>
<sequence length="122" mass="13270">MGYALLGRILKKQNLFVKLFKSLAPGRAAGGQILNALTLKGICLKQKRAGRERADGAPQVSKRVHAALPERMTVLPVIILARQRELQADAFPLGVDAKDNGIDIIPFGEMAGCLFTVFERTV</sequence>
<dbReference type="STRING" id="419481.SAMN05216233_120103"/>
<evidence type="ECO:0000313" key="2">
    <source>
        <dbReference type="Proteomes" id="UP000198870"/>
    </source>
</evidence>
<evidence type="ECO:0000313" key="1">
    <source>
        <dbReference type="EMBL" id="SCY76744.1"/>
    </source>
</evidence>
<accession>A0A1G5ILE3</accession>
<proteinExistence type="predicted"/>
<dbReference type="AlphaFoldDB" id="A0A1G5ILE3"/>
<reference evidence="1 2" key="1">
    <citation type="submission" date="2016-10" db="EMBL/GenBank/DDBJ databases">
        <authorList>
            <person name="de Groot N.N."/>
        </authorList>
    </citation>
    <scope>NUCLEOTIDE SEQUENCE [LARGE SCALE GENOMIC DNA]</scope>
    <source>
        <strain evidence="1 2">AA1</strain>
    </source>
</reference>
<dbReference type="EMBL" id="FMUX01000020">
    <property type="protein sequence ID" value="SCY76744.1"/>
    <property type="molecule type" value="Genomic_DNA"/>
</dbReference>
<organism evidence="1 2">
    <name type="scientific">Desulfoluna spongiiphila</name>
    <dbReference type="NCBI Taxonomy" id="419481"/>
    <lineage>
        <taxon>Bacteria</taxon>
        <taxon>Pseudomonadati</taxon>
        <taxon>Thermodesulfobacteriota</taxon>
        <taxon>Desulfobacteria</taxon>
        <taxon>Desulfobacterales</taxon>
        <taxon>Desulfolunaceae</taxon>
        <taxon>Desulfoluna</taxon>
    </lineage>
</organism>